<name>A0A0H2YX26_ECOK1</name>
<protein>
    <submittedName>
        <fullName evidence="1">Uncharacterized protein</fullName>
    </submittedName>
</protein>
<proteinExistence type="predicted"/>
<dbReference type="AlphaFoldDB" id="A0A0H2YX26"/>
<dbReference type="HOGENOM" id="CLU_2355447_0_0_6"/>
<evidence type="ECO:0000313" key="2">
    <source>
        <dbReference type="Proteomes" id="UP000008216"/>
    </source>
</evidence>
<dbReference type="KEGG" id="ecv:APECO1_1418"/>
<dbReference type="EMBL" id="CP000468">
    <property type="protein sequence ID" value="ABJ00052.1"/>
    <property type="molecule type" value="Genomic_DNA"/>
</dbReference>
<evidence type="ECO:0000313" key="1">
    <source>
        <dbReference type="EMBL" id="ABJ00052.1"/>
    </source>
</evidence>
<keyword evidence="2" id="KW-1185">Reference proteome</keyword>
<accession>A0A0H2YX26</accession>
<dbReference type="Proteomes" id="UP000008216">
    <property type="component" value="Chromosome"/>
</dbReference>
<reference evidence="1 2" key="1">
    <citation type="journal article" date="2007" name="J. Bacteriol.">
        <title>The genome sequence of avian pathogenic Escherichia coli strain O1:K1:H7 shares strong similarities with human extraintestinal pathogenic E. coli genomes.</title>
        <authorList>
            <person name="Johnson T.J."/>
            <person name="Kariyawasam S."/>
            <person name="Wannemuehler Y."/>
            <person name="Mangiamele P."/>
            <person name="Johnson S.J."/>
            <person name="Doetkott C."/>
            <person name="Skyberg J.A."/>
            <person name="Lynne A.M."/>
            <person name="Johnson J.R."/>
            <person name="Nolan L.K."/>
        </authorList>
    </citation>
    <scope>NUCLEOTIDE SEQUENCE [LARGE SCALE GENOMIC DNA]</scope>
    <source>
        <strain evidence="1">APEC O1</strain>
    </source>
</reference>
<organism evidence="1 2">
    <name type="scientific">Escherichia coli O1:K1 / APEC</name>
    <dbReference type="NCBI Taxonomy" id="405955"/>
    <lineage>
        <taxon>Bacteria</taxon>
        <taxon>Pseudomonadati</taxon>
        <taxon>Pseudomonadota</taxon>
        <taxon>Gammaproteobacteria</taxon>
        <taxon>Enterobacterales</taxon>
        <taxon>Enterobacteriaceae</taxon>
        <taxon>Escherichia</taxon>
    </lineage>
</organism>
<sequence>MNQIDKNGLSVYLNQRRFRDNCRRIGFRKWAIIPPRAADCIAIFVKQFLQSRVWRKKSGCGEYQPARGCQWSLRLTRKKTEKSCILDPDGTAIEDA</sequence>
<gene>
    <name evidence="1" type="ORF">APECO1_1418</name>
</gene>